<dbReference type="GO" id="GO:0070390">
    <property type="term" value="C:transcription export complex 2"/>
    <property type="evidence" value="ECO:0007669"/>
    <property type="project" value="TreeGrafter"/>
</dbReference>
<dbReference type="InterPro" id="IPR036388">
    <property type="entry name" value="WH-like_DNA-bd_sf"/>
</dbReference>
<dbReference type="AlphaFoldDB" id="A0A2P6P993"/>
<dbReference type="GO" id="GO:0006368">
    <property type="term" value="P:transcription elongation by RNA polymerase II"/>
    <property type="evidence" value="ECO:0007669"/>
    <property type="project" value="TreeGrafter"/>
</dbReference>
<dbReference type="GO" id="GO:0003723">
    <property type="term" value="F:RNA binding"/>
    <property type="evidence" value="ECO:0007669"/>
    <property type="project" value="InterPro"/>
</dbReference>
<proteinExistence type="predicted"/>
<dbReference type="STRING" id="74649.A0A2P6P993"/>
<evidence type="ECO:0000313" key="2">
    <source>
        <dbReference type="Proteomes" id="UP000238479"/>
    </source>
</evidence>
<dbReference type="InterPro" id="IPR045114">
    <property type="entry name" value="Csn12-like"/>
</dbReference>
<keyword evidence="2" id="KW-1185">Reference proteome</keyword>
<name>A0A2P6P993_ROSCH</name>
<dbReference type="PANTHER" id="PTHR12732:SF0">
    <property type="entry name" value="PCI DOMAIN-CONTAINING PROTEIN 2"/>
    <property type="match status" value="1"/>
</dbReference>
<keyword evidence="1" id="KW-0647">Proteasome</keyword>
<reference evidence="1 2" key="1">
    <citation type="journal article" date="2018" name="Nat. Genet.">
        <title>The Rosa genome provides new insights in the design of modern roses.</title>
        <authorList>
            <person name="Bendahmane M."/>
        </authorList>
    </citation>
    <scope>NUCLEOTIDE SEQUENCE [LARGE SCALE GENOMIC DNA]</scope>
    <source>
        <strain evidence="2">cv. Old Blush</strain>
    </source>
</reference>
<comment type="caution">
    <text evidence="1">The sequence shown here is derived from an EMBL/GenBank/DDBJ whole genome shotgun (WGS) entry which is preliminary data.</text>
</comment>
<gene>
    <name evidence="1" type="ORF">RchiOBHm_Chr7g0206721</name>
</gene>
<protein>
    <submittedName>
        <fullName evidence="1">Putative proteasome component (PCI) domain-containing protein</fullName>
    </submittedName>
</protein>
<dbReference type="GO" id="GO:0003690">
    <property type="term" value="F:double-stranded DNA binding"/>
    <property type="evidence" value="ECO:0007669"/>
    <property type="project" value="InterPro"/>
</dbReference>
<accession>A0A2P6P993</accession>
<evidence type="ECO:0000313" key="1">
    <source>
        <dbReference type="EMBL" id="PRQ18501.1"/>
    </source>
</evidence>
<dbReference type="GO" id="GO:0000973">
    <property type="term" value="P:post-transcriptional tethering of RNA polymerase II gene DNA at nuclear periphery"/>
    <property type="evidence" value="ECO:0007669"/>
    <property type="project" value="TreeGrafter"/>
</dbReference>
<dbReference type="Proteomes" id="UP000238479">
    <property type="component" value="Chromosome 7"/>
</dbReference>
<sequence length="121" mass="14090">MLFDHCVVYGNVVQALRRGDLRLLRYAFQEHEDRFFRFAVYLVLEKLELQVYQRLLKKDLYYPKAEGPKQSSPAEVGSNCQSIEMVIDVDEVEGIMAMLIHKSLVKGYFAHKSRVVVLSKH</sequence>
<dbReference type="EMBL" id="PDCK01000045">
    <property type="protein sequence ID" value="PRQ18501.1"/>
    <property type="molecule type" value="Genomic_DNA"/>
</dbReference>
<dbReference type="Gramene" id="PRQ18501">
    <property type="protein sequence ID" value="PRQ18501"/>
    <property type="gene ID" value="RchiOBHm_Chr7g0206721"/>
</dbReference>
<dbReference type="GO" id="GO:0016973">
    <property type="term" value="P:poly(A)+ mRNA export from nucleus"/>
    <property type="evidence" value="ECO:0007669"/>
    <property type="project" value="TreeGrafter"/>
</dbReference>
<dbReference type="Gene3D" id="1.10.10.10">
    <property type="entry name" value="Winged helix-like DNA-binding domain superfamily/Winged helix DNA-binding domain"/>
    <property type="match status" value="1"/>
</dbReference>
<organism evidence="1 2">
    <name type="scientific">Rosa chinensis</name>
    <name type="common">China rose</name>
    <dbReference type="NCBI Taxonomy" id="74649"/>
    <lineage>
        <taxon>Eukaryota</taxon>
        <taxon>Viridiplantae</taxon>
        <taxon>Streptophyta</taxon>
        <taxon>Embryophyta</taxon>
        <taxon>Tracheophyta</taxon>
        <taxon>Spermatophyta</taxon>
        <taxon>Magnoliopsida</taxon>
        <taxon>eudicotyledons</taxon>
        <taxon>Gunneridae</taxon>
        <taxon>Pentapetalae</taxon>
        <taxon>rosids</taxon>
        <taxon>fabids</taxon>
        <taxon>Rosales</taxon>
        <taxon>Rosaceae</taxon>
        <taxon>Rosoideae</taxon>
        <taxon>Rosoideae incertae sedis</taxon>
        <taxon>Rosa</taxon>
    </lineage>
</organism>
<dbReference type="GO" id="GO:0000502">
    <property type="term" value="C:proteasome complex"/>
    <property type="evidence" value="ECO:0007669"/>
    <property type="project" value="UniProtKB-KW"/>
</dbReference>
<dbReference type="PANTHER" id="PTHR12732">
    <property type="entry name" value="UNCHARACTERIZED PROTEASOME COMPONENT REGION PCI-CONTAINING"/>
    <property type="match status" value="1"/>
</dbReference>